<dbReference type="GO" id="GO:0005509">
    <property type="term" value="F:calcium ion binding"/>
    <property type="evidence" value="ECO:0007669"/>
    <property type="project" value="InterPro"/>
</dbReference>
<dbReference type="VEuPathDB" id="TriTrypDB:BCY84_21221"/>
<dbReference type="PROSITE" id="PS50222">
    <property type="entry name" value="EF_HAND_2"/>
    <property type="match status" value="1"/>
</dbReference>
<dbReference type="VEuPathDB" id="TriTrypDB:C3747_137g68"/>
<protein>
    <recommendedName>
        <fullName evidence="2">EF-hand domain-containing protein</fullName>
    </recommendedName>
</protein>
<dbReference type="VEuPathDB" id="TriTrypDB:TCDM_08114"/>
<dbReference type="VEuPathDB" id="TriTrypDB:TCDM_08113"/>
<evidence type="ECO:0000259" key="2">
    <source>
        <dbReference type="PROSITE" id="PS50222"/>
    </source>
</evidence>
<dbReference type="VEuPathDB" id="TriTrypDB:TcCLB.509453.79"/>
<feature type="region of interest" description="Disordered" evidence="1">
    <location>
        <begin position="683"/>
        <end position="728"/>
    </location>
</feature>
<proteinExistence type="predicted"/>
<feature type="domain" description="EF-hand" evidence="2">
    <location>
        <begin position="621"/>
        <end position="656"/>
    </location>
</feature>
<name>A0A2V2VQ24_TRYCR</name>
<dbReference type="EMBL" id="PRFA01000012">
    <property type="protein sequence ID" value="PWU98410.1"/>
    <property type="molecule type" value="Genomic_DNA"/>
</dbReference>
<feature type="compositionally biased region" description="Low complexity" evidence="1">
    <location>
        <begin position="580"/>
        <end position="604"/>
    </location>
</feature>
<dbReference type="Proteomes" id="UP000246121">
    <property type="component" value="Unassembled WGS sequence"/>
</dbReference>
<comment type="caution">
    <text evidence="3">The sequence shown here is derived from an EMBL/GenBank/DDBJ whole genome shotgun (WGS) entry which is preliminary data.</text>
</comment>
<evidence type="ECO:0000313" key="3">
    <source>
        <dbReference type="EMBL" id="PWU98410.1"/>
    </source>
</evidence>
<evidence type="ECO:0000256" key="1">
    <source>
        <dbReference type="SAM" id="MobiDB-lite"/>
    </source>
</evidence>
<feature type="compositionally biased region" description="Low complexity" evidence="1">
    <location>
        <begin position="684"/>
        <end position="696"/>
    </location>
</feature>
<organism evidence="3 4">
    <name type="scientific">Trypanosoma cruzi</name>
    <dbReference type="NCBI Taxonomy" id="5693"/>
    <lineage>
        <taxon>Eukaryota</taxon>
        <taxon>Discoba</taxon>
        <taxon>Euglenozoa</taxon>
        <taxon>Kinetoplastea</taxon>
        <taxon>Metakinetoplastina</taxon>
        <taxon>Trypanosomatida</taxon>
        <taxon>Trypanosomatidae</taxon>
        <taxon>Trypanosoma</taxon>
        <taxon>Schizotrypanum</taxon>
    </lineage>
</organism>
<accession>A0A2V2VQ24</accession>
<dbReference type="VEuPathDB" id="TriTrypDB:ECC02_004967"/>
<dbReference type="VEuPathDB" id="TriTrypDB:C4B63_12g308"/>
<dbReference type="AlphaFoldDB" id="A0A2V2VQ24"/>
<feature type="region of interest" description="Disordered" evidence="1">
    <location>
        <begin position="575"/>
        <end position="611"/>
    </location>
</feature>
<dbReference type="VEuPathDB" id="TriTrypDB:TcG_03596"/>
<evidence type="ECO:0000313" key="4">
    <source>
        <dbReference type="Proteomes" id="UP000246121"/>
    </source>
</evidence>
<feature type="compositionally biased region" description="Basic and acidic residues" evidence="1">
    <location>
        <begin position="503"/>
        <end position="522"/>
    </location>
</feature>
<dbReference type="VEuPathDB" id="TriTrypDB:TcBrA4_0091080"/>
<dbReference type="VEuPathDB" id="TriTrypDB:TCSYLVIO_005931"/>
<dbReference type="VEuPathDB" id="TriTrypDB:TcCLB.503879.110"/>
<dbReference type="VEuPathDB" id="TriTrypDB:Tc_MARK_5383"/>
<sequence>MGAVRGASAGMTGGERHQELSYFLVVTAVRVRGLPDTIADAPLVTELTVDSCSLLTEPLLPLPVEKEDAMQFERPSSADSAHFLSAGRTLGLDSLHIVIPIAGDWRWGALREKVSSSPFLHGGEAASMSRGGIHVVLRTADEALPWGSASCYYPGDWFPMTPCGGEVQVGFEVYCQESGDVSGLLVPGQMSLDGQSELAESHSWSLAENQDVAFVPTDGDTGGCTHLSRVASKPRQVRSACSSPTSRLACWKRRVQTAGQASGERGRADGPSLCSDSVHLNHSAYTDADFLHPRLSYVFLVESASGNQLESAGGENLNPNEFRTRACQPRSLVFSHIKVSGFQPITSHGSWTLEFSWPQHKVSPMKRIMWIPGSVDGNGAAEIQETLSIDLPLFMRGEIQTHMHAVWSGSSNNDPKTRLYVQVEFDPIVLVVGDHEMHWEGCRSHGPMLTNGLPLTVSDLCVRFLVKLEFYEPQRDGRNGRPTSAVPRHREKIAAAAADATGESERGRNKGVLRREAPESVEKSATQRAAEGREGPPCVNGVHHAETWTRGVHSLPRHGGSDVSHRTGACTEPLAPLQNRKQQQKQQEQQSQRRGRGTTSSQRSKNATQMFPDVRGLVPCYSEQRRQEVFRAYDTKNCGHMTIEQMLHFCRAHVALFDGEENDASILRGLRPYVASAAVRSHTETCSSSNSPPSSCRRSRSLSLERRGGPRTSANGHELSVSHPLPLSSAPSEGASAAASLAPMGFAGCESQGITYNMFEIIALRLASM</sequence>
<gene>
    <name evidence="3" type="ORF">C4B63_12g308</name>
</gene>
<reference evidence="3 4" key="1">
    <citation type="journal article" date="2018" name="Microb. Genom.">
        <title>Expanding an expanded genome: long-read sequencing of Trypanosoma cruzi.</title>
        <authorList>
            <person name="Berna L."/>
            <person name="Rodriguez M."/>
            <person name="Chiribao M.L."/>
            <person name="Parodi-Talice A."/>
            <person name="Pita S."/>
            <person name="Rijo G."/>
            <person name="Alvarez-Valin F."/>
            <person name="Robello C."/>
        </authorList>
    </citation>
    <scope>NUCLEOTIDE SEQUENCE [LARGE SCALE GENOMIC DNA]</scope>
    <source>
        <strain evidence="3 4">Dm28c</strain>
    </source>
</reference>
<dbReference type="InterPro" id="IPR002048">
    <property type="entry name" value="EF_hand_dom"/>
</dbReference>
<feature type="region of interest" description="Disordered" evidence="1">
    <location>
        <begin position="495"/>
        <end position="542"/>
    </location>
</feature>
<dbReference type="VEuPathDB" id="TriTrypDB:TcCL_NonESM07707"/>